<dbReference type="AlphaFoldDB" id="A0AAW9QM13"/>
<dbReference type="Gene3D" id="3.30.750.24">
    <property type="entry name" value="STAS domain"/>
    <property type="match status" value="1"/>
</dbReference>
<organism evidence="2 3">
    <name type="scientific">Aquincola agrisoli</name>
    <dbReference type="NCBI Taxonomy" id="3119538"/>
    <lineage>
        <taxon>Bacteria</taxon>
        <taxon>Pseudomonadati</taxon>
        <taxon>Pseudomonadota</taxon>
        <taxon>Betaproteobacteria</taxon>
        <taxon>Burkholderiales</taxon>
        <taxon>Sphaerotilaceae</taxon>
        <taxon>Aquincola</taxon>
    </lineage>
</organism>
<dbReference type="RefSeq" id="WP_332291939.1">
    <property type="nucleotide sequence ID" value="NZ_JAZIBG010000044.1"/>
</dbReference>
<keyword evidence="3" id="KW-1185">Reference proteome</keyword>
<dbReference type="SUPFAM" id="SSF52091">
    <property type="entry name" value="SpoIIaa-like"/>
    <property type="match status" value="1"/>
</dbReference>
<proteinExistence type="predicted"/>
<protein>
    <submittedName>
        <fullName evidence="2">STAS domain-containing protein</fullName>
    </submittedName>
</protein>
<dbReference type="CDD" id="cd07043">
    <property type="entry name" value="STAS_anti-anti-sigma_factors"/>
    <property type="match status" value="1"/>
</dbReference>
<dbReference type="InterPro" id="IPR002645">
    <property type="entry name" value="STAS_dom"/>
</dbReference>
<dbReference type="InterPro" id="IPR036513">
    <property type="entry name" value="STAS_dom_sf"/>
</dbReference>
<dbReference type="EMBL" id="JAZIBG010000044">
    <property type="protein sequence ID" value="MEF7616442.1"/>
    <property type="molecule type" value="Genomic_DNA"/>
</dbReference>
<dbReference type="InterPro" id="IPR058548">
    <property type="entry name" value="MlaB-like_STAS"/>
</dbReference>
<dbReference type="Pfam" id="PF13466">
    <property type="entry name" value="STAS_2"/>
    <property type="match status" value="1"/>
</dbReference>
<reference evidence="2 3" key="1">
    <citation type="submission" date="2024-02" db="EMBL/GenBank/DDBJ databases">
        <title>Genome sequence of Aquincola sp. MAHUQ-54.</title>
        <authorList>
            <person name="Huq M.A."/>
        </authorList>
    </citation>
    <scope>NUCLEOTIDE SEQUENCE [LARGE SCALE GENOMIC DNA]</scope>
    <source>
        <strain evidence="2 3">MAHUQ-54</strain>
    </source>
</reference>
<gene>
    <name evidence="2" type="ORF">V4F39_21175</name>
</gene>
<evidence type="ECO:0000259" key="1">
    <source>
        <dbReference type="PROSITE" id="PS50801"/>
    </source>
</evidence>
<dbReference type="Proteomes" id="UP001336250">
    <property type="component" value="Unassembled WGS sequence"/>
</dbReference>
<evidence type="ECO:0000313" key="2">
    <source>
        <dbReference type="EMBL" id="MEF7616442.1"/>
    </source>
</evidence>
<feature type="domain" description="STAS" evidence="1">
    <location>
        <begin position="1"/>
        <end position="97"/>
    </location>
</feature>
<accession>A0AAW9QM13</accession>
<evidence type="ECO:0000313" key="3">
    <source>
        <dbReference type="Proteomes" id="UP001336250"/>
    </source>
</evidence>
<name>A0AAW9QM13_9BURK</name>
<dbReference type="PROSITE" id="PS50801">
    <property type="entry name" value="STAS"/>
    <property type="match status" value="1"/>
</dbReference>
<comment type="caution">
    <text evidence="2">The sequence shown here is derived from an EMBL/GenBank/DDBJ whole genome shotgun (WGS) entry which is preliminary data.</text>
</comment>
<sequence length="97" mass="9547">MLALPPRLTFADACSVLGSLGAASAEAPTAPLVIDGSALKTFDSSAIAVLLECRRAALAAGRPFSVVNLPASLAELAGLYGVAELLGVEAAQAPGVA</sequence>